<evidence type="ECO:0000313" key="2">
    <source>
        <dbReference type="EMBL" id="OCT86640.1"/>
    </source>
</evidence>
<organism evidence="2 3">
    <name type="scientific">Xenopus laevis</name>
    <name type="common">African clawed frog</name>
    <dbReference type="NCBI Taxonomy" id="8355"/>
    <lineage>
        <taxon>Eukaryota</taxon>
        <taxon>Metazoa</taxon>
        <taxon>Chordata</taxon>
        <taxon>Craniata</taxon>
        <taxon>Vertebrata</taxon>
        <taxon>Euteleostomi</taxon>
        <taxon>Amphibia</taxon>
        <taxon>Batrachia</taxon>
        <taxon>Anura</taxon>
        <taxon>Pipoidea</taxon>
        <taxon>Pipidae</taxon>
        <taxon>Xenopodinae</taxon>
        <taxon>Xenopus</taxon>
        <taxon>Xenopus</taxon>
    </lineage>
</organism>
<accession>A0A974D9H7</accession>
<dbReference type="AlphaFoldDB" id="A0A974D9H7"/>
<sequence length="69" mass="7842">MVACFMAFRAWLLLSPSEYLISRVLDPLLAMDCVLGSVERAFDTLVATLELSILRILAICFLNSYFYMT</sequence>
<keyword evidence="1" id="KW-0812">Transmembrane</keyword>
<keyword evidence="1" id="KW-1133">Transmembrane helix</keyword>
<feature type="transmembrane region" description="Helical" evidence="1">
    <location>
        <begin position="46"/>
        <end position="68"/>
    </location>
</feature>
<evidence type="ECO:0000313" key="3">
    <source>
        <dbReference type="Proteomes" id="UP000694892"/>
    </source>
</evidence>
<name>A0A974D9H7_XENLA</name>
<reference evidence="3" key="1">
    <citation type="journal article" date="2016" name="Nature">
        <title>Genome evolution in the allotetraploid frog Xenopus laevis.</title>
        <authorList>
            <person name="Session A.M."/>
            <person name="Uno Y."/>
            <person name="Kwon T."/>
            <person name="Chapman J.A."/>
            <person name="Toyoda A."/>
            <person name="Takahashi S."/>
            <person name="Fukui A."/>
            <person name="Hikosaka A."/>
            <person name="Suzuki A."/>
            <person name="Kondo M."/>
            <person name="van Heeringen S.J."/>
            <person name="Quigley I."/>
            <person name="Heinz S."/>
            <person name="Ogino H."/>
            <person name="Ochi H."/>
            <person name="Hellsten U."/>
            <person name="Lyons J.B."/>
            <person name="Simakov O."/>
            <person name="Putnam N."/>
            <person name="Stites J."/>
            <person name="Kuroki Y."/>
            <person name="Tanaka T."/>
            <person name="Michiue T."/>
            <person name="Watanabe M."/>
            <person name="Bogdanovic O."/>
            <person name="Lister R."/>
            <person name="Georgiou G."/>
            <person name="Paranjpe S.S."/>
            <person name="van Kruijsbergen I."/>
            <person name="Shu S."/>
            <person name="Carlson J."/>
            <person name="Kinoshita T."/>
            <person name="Ohta Y."/>
            <person name="Mawaribuchi S."/>
            <person name="Jenkins J."/>
            <person name="Grimwood J."/>
            <person name="Schmutz J."/>
            <person name="Mitros T."/>
            <person name="Mozaffari S.V."/>
            <person name="Suzuki Y."/>
            <person name="Haramoto Y."/>
            <person name="Yamamoto T.S."/>
            <person name="Takagi C."/>
            <person name="Heald R."/>
            <person name="Miller K."/>
            <person name="Haudenschild C."/>
            <person name="Kitzman J."/>
            <person name="Nakayama T."/>
            <person name="Izutsu Y."/>
            <person name="Robert J."/>
            <person name="Fortriede J."/>
            <person name="Burns K."/>
            <person name="Lotay V."/>
            <person name="Karimi K."/>
            <person name="Yasuoka Y."/>
            <person name="Dichmann D.S."/>
            <person name="Flajnik M.F."/>
            <person name="Houston D.W."/>
            <person name="Shendure J."/>
            <person name="DuPasquier L."/>
            <person name="Vize P.D."/>
            <person name="Zorn A.M."/>
            <person name="Ito M."/>
            <person name="Marcotte E.M."/>
            <person name="Wallingford J.B."/>
            <person name="Ito Y."/>
            <person name="Asashima M."/>
            <person name="Ueno N."/>
            <person name="Matsuda Y."/>
            <person name="Veenstra G.J."/>
            <person name="Fujiyama A."/>
            <person name="Harland R.M."/>
            <person name="Taira M."/>
            <person name="Rokhsar D.S."/>
        </authorList>
    </citation>
    <scope>NUCLEOTIDE SEQUENCE [LARGE SCALE GENOMIC DNA]</scope>
    <source>
        <strain evidence="3">J</strain>
    </source>
</reference>
<dbReference type="Proteomes" id="UP000694892">
    <property type="component" value="Chromosome 3S"/>
</dbReference>
<dbReference type="EMBL" id="CM004471">
    <property type="protein sequence ID" value="OCT86640.1"/>
    <property type="molecule type" value="Genomic_DNA"/>
</dbReference>
<evidence type="ECO:0000256" key="1">
    <source>
        <dbReference type="SAM" id="Phobius"/>
    </source>
</evidence>
<gene>
    <name evidence="2" type="ORF">XELAEV_18020323mg</name>
</gene>
<protein>
    <submittedName>
        <fullName evidence="2">Uncharacterized protein</fullName>
    </submittedName>
</protein>
<proteinExistence type="predicted"/>
<keyword evidence="1" id="KW-0472">Membrane</keyword>